<evidence type="ECO:0000256" key="3">
    <source>
        <dbReference type="ARBA" id="ARBA00022833"/>
    </source>
</evidence>
<dbReference type="AlphaFoldDB" id="K0R0M6"/>
<dbReference type="Pfam" id="PF01753">
    <property type="entry name" value="zf-MYND"/>
    <property type="match status" value="1"/>
</dbReference>
<evidence type="ECO:0000256" key="6">
    <source>
        <dbReference type="SAM" id="Phobius"/>
    </source>
</evidence>
<dbReference type="OrthoDB" id="432970at2759"/>
<reference evidence="8 9" key="1">
    <citation type="journal article" date="2012" name="Genome Biol.">
        <title>Genome and low-iron response of an oceanic diatom adapted to chronic iron limitation.</title>
        <authorList>
            <person name="Lommer M."/>
            <person name="Specht M."/>
            <person name="Roy A.S."/>
            <person name="Kraemer L."/>
            <person name="Andreson R."/>
            <person name="Gutowska M.A."/>
            <person name="Wolf J."/>
            <person name="Bergner S.V."/>
            <person name="Schilhabel M.B."/>
            <person name="Klostermeier U.C."/>
            <person name="Beiko R.G."/>
            <person name="Rosenstiel P."/>
            <person name="Hippler M."/>
            <person name="Laroche J."/>
        </authorList>
    </citation>
    <scope>NUCLEOTIDE SEQUENCE [LARGE SCALE GENOMIC DNA]</scope>
    <source>
        <strain evidence="8 9">CCMP1005</strain>
    </source>
</reference>
<keyword evidence="6" id="KW-0812">Transmembrane</keyword>
<evidence type="ECO:0000313" key="8">
    <source>
        <dbReference type="EMBL" id="EJK45753.1"/>
    </source>
</evidence>
<dbReference type="Gene3D" id="6.10.140.2220">
    <property type="match status" value="1"/>
</dbReference>
<feature type="region of interest" description="Disordered" evidence="5">
    <location>
        <begin position="438"/>
        <end position="485"/>
    </location>
</feature>
<evidence type="ECO:0000259" key="7">
    <source>
        <dbReference type="PROSITE" id="PS50865"/>
    </source>
</evidence>
<sequence length="641" mass="72210">MSCISVADDVCANCGKGSGSEGGTVKLKNCTACRLVKYCSVGCQKAHRKQHKNACKKRAAELLQSNPFASCRGLIKEEQPCKKAAELKEEQLYSQGHERTGVESEGSTRAAAIREHLQGYCEHERRGHEGNLPRAIRFGDSIHERPRRGNAKENVRRQLGSSVLRGGCAHQSLQNVLRPWYEKYFSEDSGFICEVGSPGCAWYESDSGVADIAGGASMFINLNHSDASYAIGILRTKNSRATTQEELRKVFGYPASDEGGIESLIEYQFQNPASIYKIKNCCCSPCLDFRAIESDAASVGRHFRQCREGMLKLGYSLALDVYHQDEWSPRAVATAWYYAAGCDMEECLQMLQADQVWMRCCGHRKEWLIRELFNMRTVPRVVFVQVYMKPVAALQILLLLQCVLVYVTVRVTVTMMLGMLVGFFRLVVKMPVVKVEAQEDHEAEPADRDGDRRDPHLDPEPGRVRYRDAHNEDHHPDQRAEGILHRPDRIPVPLVHYVLLYLERADVEGVQAGSRDAYEAEEGVEWRGDGGHDTPVQPVPLDHAGRVAPGERDSRRDHRDDLEEEEARAHPPELLNRPGWGGEQQAYPRHSRQGPHGPERADRGRGQPDRHQVSRQDAAAGGEHREVQRRERHRQQLQARG</sequence>
<dbReference type="InterPro" id="IPR002893">
    <property type="entry name" value="Znf_MYND"/>
</dbReference>
<dbReference type="PROSITE" id="PS50865">
    <property type="entry name" value="ZF_MYND_2"/>
    <property type="match status" value="1"/>
</dbReference>
<proteinExistence type="predicted"/>
<keyword evidence="3" id="KW-0862">Zinc</keyword>
<dbReference type="PROSITE" id="PS01360">
    <property type="entry name" value="ZF_MYND_1"/>
    <property type="match status" value="1"/>
</dbReference>
<dbReference type="Proteomes" id="UP000266841">
    <property type="component" value="Unassembled WGS sequence"/>
</dbReference>
<keyword evidence="6" id="KW-0472">Membrane</keyword>
<gene>
    <name evidence="8" type="ORF">THAOC_35618</name>
</gene>
<name>K0R0M6_THAOC</name>
<keyword evidence="9" id="KW-1185">Reference proteome</keyword>
<protein>
    <recommendedName>
        <fullName evidence="7">MYND-type domain-containing protein</fullName>
    </recommendedName>
</protein>
<feature type="non-terminal residue" evidence="8">
    <location>
        <position position="641"/>
    </location>
</feature>
<evidence type="ECO:0000256" key="5">
    <source>
        <dbReference type="SAM" id="MobiDB-lite"/>
    </source>
</evidence>
<organism evidence="8 9">
    <name type="scientific">Thalassiosira oceanica</name>
    <name type="common">Marine diatom</name>
    <dbReference type="NCBI Taxonomy" id="159749"/>
    <lineage>
        <taxon>Eukaryota</taxon>
        <taxon>Sar</taxon>
        <taxon>Stramenopiles</taxon>
        <taxon>Ochrophyta</taxon>
        <taxon>Bacillariophyta</taxon>
        <taxon>Coscinodiscophyceae</taxon>
        <taxon>Thalassiosirophycidae</taxon>
        <taxon>Thalassiosirales</taxon>
        <taxon>Thalassiosiraceae</taxon>
        <taxon>Thalassiosira</taxon>
    </lineage>
</organism>
<feature type="transmembrane region" description="Helical" evidence="6">
    <location>
        <begin position="403"/>
        <end position="428"/>
    </location>
</feature>
<comment type="caution">
    <text evidence="8">The sequence shown here is derived from an EMBL/GenBank/DDBJ whole genome shotgun (WGS) entry which is preliminary data.</text>
</comment>
<evidence type="ECO:0000313" key="9">
    <source>
        <dbReference type="Proteomes" id="UP000266841"/>
    </source>
</evidence>
<dbReference type="GO" id="GO:0008270">
    <property type="term" value="F:zinc ion binding"/>
    <property type="evidence" value="ECO:0007669"/>
    <property type="project" value="UniProtKB-KW"/>
</dbReference>
<evidence type="ECO:0000256" key="1">
    <source>
        <dbReference type="ARBA" id="ARBA00022723"/>
    </source>
</evidence>
<keyword evidence="2 4" id="KW-0863">Zinc-finger</keyword>
<dbReference type="EMBL" id="AGNL01048271">
    <property type="protein sequence ID" value="EJK45753.1"/>
    <property type="molecule type" value="Genomic_DNA"/>
</dbReference>
<keyword evidence="1" id="KW-0479">Metal-binding</keyword>
<keyword evidence="6" id="KW-1133">Transmembrane helix</keyword>
<accession>K0R0M6</accession>
<evidence type="ECO:0000256" key="2">
    <source>
        <dbReference type="ARBA" id="ARBA00022771"/>
    </source>
</evidence>
<feature type="compositionally biased region" description="Basic and acidic residues" evidence="5">
    <location>
        <begin position="597"/>
        <end position="614"/>
    </location>
</feature>
<feature type="domain" description="MYND-type" evidence="7">
    <location>
        <begin position="11"/>
        <end position="55"/>
    </location>
</feature>
<dbReference type="SUPFAM" id="SSF144232">
    <property type="entry name" value="HIT/MYND zinc finger-like"/>
    <property type="match status" value="1"/>
</dbReference>
<feature type="compositionally biased region" description="Basic and acidic residues" evidence="5">
    <location>
        <begin position="543"/>
        <end position="571"/>
    </location>
</feature>
<evidence type="ECO:0000256" key="4">
    <source>
        <dbReference type="PROSITE-ProRule" id="PRU00134"/>
    </source>
</evidence>
<feature type="region of interest" description="Disordered" evidence="5">
    <location>
        <begin position="513"/>
        <end position="641"/>
    </location>
</feature>